<reference evidence="2" key="2">
    <citation type="submission" date="2025-08" db="UniProtKB">
        <authorList>
            <consortium name="Ensembl"/>
        </authorList>
    </citation>
    <scope>IDENTIFICATION</scope>
</reference>
<evidence type="ECO:0000313" key="2">
    <source>
        <dbReference type="Ensembl" id="ENSCSAVP00000009828.1"/>
    </source>
</evidence>
<protein>
    <submittedName>
        <fullName evidence="2">Uncharacterized protein</fullName>
    </submittedName>
</protein>
<feature type="region of interest" description="Disordered" evidence="1">
    <location>
        <begin position="62"/>
        <end position="136"/>
    </location>
</feature>
<feature type="compositionally biased region" description="Acidic residues" evidence="1">
    <location>
        <begin position="1"/>
        <end position="15"/>
    </location>
</feature>
<proteinExistence type="predicted"/>
<dbReference type="Ensembl" id="ENSCSAVT00000009946.1">
    <property type="protein sequence ID" value="ENSCSAVP00000009828.1"/>
    <property type="gene ID" value="ENSCSAVG00000005773.1"/>
</dbReference>
<accession>H2YWW7</accession>
<dbReference type="Proteomes" id="UP000007875">
    <property type="component" value="Unassembled WGS sequence"/>
</dbReference>
<evidence type="ECO:0000256" key="1">
    <source>
        <dbReference type="SAM" id="MobiDB-lite"/>
    </source>
</evidence>
<dbReference type="HOGENOM" id="CLU_1880051_0_0_1"/>
<dbReference type="AlphaFoldDB" id="H2YWW7"/>
<sequence length="136" mass="14893">MELPDEIYDGAELPEGDQNHSSVTRSSTTSRSYADLSDEEHCNVTNNSEVCDKIEEHCDITTNGLHETPNGIPTFNSNTSNSQLSSSAPKRIESRRSEPSLPISASDNIMSQQPKTTQAEINGHVMQRQPDVTSST</sequence>
<reference evidence="2" key="3">
    <citation type="submission" date="2025-09" db="UniProtKB">
        <authorList>
            <consortium name="Ensembl"/>
        </authorList>
    </citation>
    <scope>IDENTIFICATION</scope>
</reference>
<name>H2YWW7_CIOSA</name>
<feature type="compositionally biased region" description="Low complexity" evidence="1">
    <location>
        <begin position="76"/>
        <end position="87"/>
    </location>
</feature>
<evidence type="ECO:0000313" key="3">
    <source>
        <dbReference type="Proteomes" id="UP000007875"/>
    </source>
</evidence>
<reference evidence="3" key="1">
    <citation type="submission" date="2003-08" db="EMBL/GenBank/DDBJ databases">
        <authorList>
            <person name="Birren B."/>
            <person name="Nusbaum C."/>
            <person name="Abebe A."/>
            <person name="Abouelleil A."/>
            <person name="Adekoya E."/>
            <person name="Ait-zahra M."/>
            <person name="Allen N."/>
            <person name="Allen T."/>
            <person name="An P."/>
            <person name="Anderson M."/>
            <person name="Anderson S."/>
            <person name="Arachchi H."/>
            <person name="Armbruster J."/>
            <person name="Bachantsang P."/>
            <person name="Baldwin J."/>
            <person name="Barry A."/>
            <person name="Bayul T."/>
            <person name="Blitshsteyn B."/>
            <person name="Bloom T."/>
            <person name="Blye J."/>
            <person name="Boguslavskiy L."/>
            <person name="Borowsky M."/>
            <person name="Boukhgalter B."/>
            <person name="Brunache A."/>
            <person name="Butler J."/>
            <person name="Calixte N."/>
            <person name="Calvo S."/>
            <person name="Camarata J."/>
            <person name="Campo K."/>
            <person name="Chang J."/>
            <person name="Cheshatsang Y."/>
            <person name="Citroen M."/>
            <person name="Collymore A."/>
            <person name="Considine T."/>
            <person name="Cook A."/>
            <person name="Cooke P."/>
            <person name="Corum B."/>
            <person name="Cuomo C."/>
            <person name="David R."/>
            <person name="Dawoe T."/>
            <person name="Degray S."/>
            <person name="Dodge S."/>
            <person name="Dooley K."/>
            <person name="Dorje P."/>
            <person name="Dorjee K."/>
            <person name="Dorris L."/>
            <person name="Duffey N."/>
            <person name="Dupes A."/>
            <person name="Elkins T."/>
            <person name="Engels R."/>
            <person name="Erickson J."/>
            <person name="Farina A."/>
            <person name="Faro S."/>
            <person name="Ferreira P."/>
            <person name="Fischer H."/>
            <person name="Fitzgerald M."/>
            <person name="Foley K."/>
            <person name="Gage D."/>
            <person name="Galagan J."/>
            <person name="Gearin G."/>
            <person name="Gnerre S."/>
            <person name="Gnirke A."/>
            <person name="Goyette A."/>
            <person name="Graham J."/>
            <person name="Grandbois E."/>
            <person name="Gyaltsen K."/>
            <person name="Hafez N."/>
            <person name="Hagopian D."/>
            <person name="Hagos B."/>
            <person name="Hall J."/>
            <person name="Hatcher B."/>
            <person name="Heller A."/>
            <person name="Higgins H."/>
            <person name="Honan T."/>
            <person name="Horn A."/>
            <person name="Houde N."/>
            <person name="Hughes L."/>
            <person name="Hulme W."/>
            <person name="Husby E."/>
            <person name="Iliev I."/>
            <person name="Jaffe D."/>
            <person name="Jones C."/>
            <person name="Kamal M."/>
            <person name="Kamat A."/>
            <person name="Kamvysselis M."/>
            <person name="Karlsson E."/>
            <person name="Kells C."/>
            <person name="Kieu A."/>
            <person name="Kisner P."/>
            <person name="Kodira C."/>
            <person name="Kulbokas E."/>
            <person name="Labutti K."/>
            <person name="Lama D."/>
            <person name="Landers T."/>
            <person name="Leger J."/>
            <person name="Levine S."/>
            <person name="Lewis D."/>
            <person name="Lewis T."/>
            <person name="Lindblad-toh K."/>
            <person name="Liu X."/>
            <person name="Lokyitsang T."/>
            <person name="Lokyitsang Y."/>
            <person name="Lucien O."/>
            <person name="Lui A."/>
            <person name="Ma L.J."/>
            <person name="Mabbitt R."/>
            <person name="Macdonald J."/>
            <person name="Maclean C."/>
            <person name="Major J."/>
            <person name="Manning J."/>
            <person name="Marabella R."/>
            <person name="Maru K."/>
            <person name="Matthews C."/>
            <person name="Mauceli E."/>
            <person name="Mccarthy M."/>
            <person name="Mcdonough S."/>
            <person name="Mcghee T."/>
            <person name="Meldrim J."/>
            <person name="Meneus L."/>
            <person name="Mesirov J."/>
            <person name="Mihalev A."/>
            <person name="Mihova T."/>
            <person name="Mikkelsen T."/>
            <person name="Mlenga V."/>
            <person name="Moru K."/>
            <person name="Mozes J."/>
            <person name="Mulrain L."/>
            <person name="Munson G."/>
            <person name="Naylor J."/>
            <person name="Newes C."/>
            <person name="Nguyen C."/>
            <person name="Nguyen N."/>
            <person name="Nguyen T."/>
            <person name="Nicol R."/>
            <person name="Nielsen C."/>
            <person name="Nizzari M."/>
            <person name="Norbu C."/>
            <person name="Norbu N."/>
            <person name="O'donnell P."/>
            <person name="Okoawo O."/>
            <person name="O'leary S."/>
            <person name="Omotosho B."/>
            <person name="O'neill K."/>
            <person name="Osman S."/>
            <person name="Parker S."/>
            <person name="Perrin D."/>
            <person name="Phunkhang P."/>
            <person name="Piqani B."/>
            <person name="Purcell S."/>
            <person name="Rachupka T."/>
            <person name="Ramasamy U."/>
            <person name="Rameau R."/>
            <person name="Ray V."/>
            <person name="Raymond C."/>
            <person name="Retta R."/>
            <person name="Richardson S."/>
            <person name="Rise C."/>
            <person name="Rodriguez J."/>
            <person name="Rogers J."/>
            <person name="Rogov P."/>
            <person name="Rutman M."/>
            <person name="Schupbach R."/>
            <person name="Seaman C."/>
            <person name="Settipalli S."/>
            <person name="Sharpe T."/>
            <person name="Sheridan J."/>
            <person name="Sherpa N."/>
            <person name="Shi J."/>
            <person name="Smirnov S."/>
            <person name="Smith C."/>
            <person name="Sougnez C."/>
            <person name="Spencer B."/>
            <person name="Stalker J."/>
            <person name="Stange-thomann N."/>
            <person name="Stavropoulos S."/>
            <person name="Stetson K."/>
            <person name="Stone C."/>
            <person name="Stone S."/>
            <person name="Stubbs M."/>
            <person name="Talamas J."/>
            <person name="Tchuinga P."/>
            <person name="Tenzing P."/>
            <person name="Tesfaye S."/>
            <person name="Theodore J."/>
            <person name="Thoulutsang Y."/>
            <person name="Topham K."/>
            <person name="Towey S."/>
            <person name="Tsamla T."/>
            <person name="Tsomo N."/>
            <person name="Vallee D."/>
            <person name="Vassiliev H."/>
            <person name="Venkataraman V."/>
            <person name="Vinson J."/>
            <person name="Vo A."/>
            <person name="Wade C."/>
            <person name="Wang S."/>
            <person name="Wangchuk T."/>
            <person name="Wangdi T."/>
            <person name="Whittaker C."/>
            <person name="Wilkinson J."/>
            <person name="Wu Y."/>
            <person name="Wyman D."/>
            <person name="Yadav S."/>
            <person name="Yang S."/>
            <person name="Yang X."/>
            <person name="Yeager S."/>
            <person name="Yee E."/>
            <person name="Young G."/>
            <person name="Zainoun J."/>
            <person name="Zembeck L."/>
            <person name="Zimmer A."/>
            <person name="Zody M."/>
            <person name="Lander E."/>
        </authorList>
    </citation>
    <scope>NUCLEOTIDE SEQUENCE [LARGE SCALE GENOMIC DNA]</scope>
</reference>
<keyword evidence="3" id="KW-1185">Reference proteome</keyword>
<feature type="compositionally biased region" description="Polar residues" evidence="1">
    <location>
        <begin position="62"/>
        <end position="75"/>
    </location>
</feature>
<feature type="compositionally biased region" description="Low complexity" evidence="1">
    <location>
        <begin position="21"/>
        <end position="32"/>
    </location>
</feature>
<feature type="region of interest" description="Disordered" evidence="1">
    <location>
        <begin position="1"/>
        <end position="41"/>
    </location>
</feature>
<dbReference type="InParanoid" id="H2YWW7"/>
<feature type="compositionally biased region" description="Polar residues" evidence="1">
    <location>
        <begin position="103"/>
        <end position="120"/>
    </location>
</feature>
<organism evidence="2 3">
    <name type="scientific">Ciona savignyi</name>
    <name type="common">Pacific transparent sea squirt</name>
    <dbReference type="NCBI Taxonomy" id="51511"/>
    <lineage>
        <taxon>Eukaryota</taxon>
        <taxon>Metazoa</taxon>
        <taxon>Chordata</taxon>
        <taxon>Tunicata</taxon>
        <taxon>Ascidiacea</taxon>
        <taxon>Phlebobranchia</taxon>
        <taxon>Cionidae</taxon>
        <taxon>Ciona</taxon>
    </lineage>
</organism>